<dbReference type="GO" id="GO:0046872">
    <property type="term" value="F:metal ion binding"/>
    <property type="evidence" value="ECO:0007669"/>
    <property type="project" value="UniProtKB-KW"/>
</dbReference>
<accession>A0AAV8T018</accession>
<feature type="compositionally biased region" description="Basic and acidic residues" evidence="5">
    <location>
        <begin position="75"/>
        <end position="93"/>
    </location>
</feature>
<dbReference type="InterPro" id="IPR006121">
    <property type="entry name" value="HMA_dom"/>
</dbReference>
<evidence type="ECO:0000256" key="5">
    <source>
        <dbReference type="SAM" id="MobiDB-lite"/>
    </source>
</evidence>
<evidence type="ECO:0000256" key="1">
    <source>
        <dbReference type="ARBA" id="ARBA00022481"/>
    </source>
</evidence>
<gene>
    <name evidence="7" type="ORF">K2173_009852</name>
</gene>
<dbReference type="PANTHER" id="PTHR46195">
    <property type="entry name" value="HEAVY METAL-ASSOCIATED ISOPRENYLATED PLANT PROTEIN 7"/>
    <property type="match status" value="1"/>
</dbReference>
<keyword evidence="8" id="KW-1185">Reference proteome</keyword>
<evidence type="ECO:0000256" key="4">
    <source>
        <dbReference type="ARBA" id="ARBA00024045"/>
    </source>
</evidence>
<evidence type="ECO:0000313" key="7">
    <source>
        <dbReference type="EMBL" id="KAJ8759751.1"/>
    </source>
</evidence>
<dbReference type="CDD" id="cd00371">
    <property type="entry name" value="HMA"/>
    <property type="match status" value="2"/>
</dbReference>
<proteinExistence type="inferred from homology"/>
<keyword evidence="3" id="KW-0636">Prenylation</keyword>
<reference evidence="7 8" key="1">
    <citation type="submission" date="2021-09" db="EMBL/GenBank/DDBJ databases">
        <title>Genomic insights and catalytic innovation underlie evolution of tropane alkaloids biosynthesis.</title>
        <authorList>
            <person name="Wang Y.-J."/>
            <person name="Tian T."/>
            <person name="Huang J.-P."/>
            <person name="Huang S.-X."/>
        </authorList>
    </citation>
    <scope>NUCLEOTIDE SEQUENCE [LARGE SCALE GENOMIC DNA]</scope>
    <source>
        <strain evidence="7">KIB-2018</strain>
        <tissue evidence="7">Leaf</tissue>
    </source>
</reference>
<keyword evidence="2" id="KW-0479">Metal-binding</keyword>
<feature type="domain" description="HMA" evidence="6">
    <location>
        <begin position="4"/>
        <end position="68"/>
    </location>
</feature>
<protein>
    <recommendedName>
        <fullName evidence="6">HMA domain-containing protein</fullName>
    </recommendedName>
</protein>
<dbReference type="PROSITE" id="PS50846">
    <property type="entry name" value="HMA_2"/>
    <property type="match status" value="2"/>
</dbReference>
<evidence type="ECO:0000313" key="8">
    <source>
        <dbReference type="Proteomes" id="UP001159364"/>
    </source>
</evidence>
<keyword evidence="1" id="KW-0488">Methylation</keyword>
<dbReference type="Proteomes" id="UP001159364">
    <property type="component" value="Linkage Group LG07"/>
</dbReference>
<name>A0AAV8T018_9ROSI</name>
<dbReference type="InterPro" id="IPR044577">
    <property type="entry name" value="HIPP4/7/8/17/18/19"/>
</dbReference>
<evidence type="ECO:0000256" key="2">
    <source>
        <dbReference type="ARBA" id="ARBA00022723"/>
    </source>
</evidence>
<sequence length="214" mass="24346">MGKEEDIVLKVYMHCKGCSEKVYTCLKGILGIEEINVDMANNEVILKGKKVDPMEVLKRMQKRYSRNVQLLSPRPEPETTDRNKNEPAKKPQPEVKTVVLRMNMHCEGCAEDAKTYLESMKGIIGAEADMGKSQITVRGVLEESELVKTLTRRLGKHVEVVKQEPPPKPILKEEKKCSKKKETIIINYPPINSYNYIHPSQIFSDENVNSCSIM</sequence>
<dbReference type="AlphaFoldDB" id="A0AAV8T018"/>
<dbReference type="EMBL" id="JAIWQS010000007">
    <property type="protein sequence ID" value="KAJ8759751.1"/>
    <property type="molecule type" value="Genomic_DNA"/>
</dbReference>
<dbReference type="PANTHER" id="PTHR46195:SF17">
    <property type="entry name" value="HEAVY METAL-ASSOCIATED ISOPRENYLATED PLANT PROTEIN 8"/>
    <property type="match status" value="1"/>
</dbReference>
<comment type="similarity">
    <text evidence="4">Belongs to the HIPP family.</text>
</comment>
<feature type="region of interest" description="Disordered" evidence="5">
    <location>
        <begin position="66"/>
        <end position="94"/>
    </location>
</feature>
<organism evidence="7 8">
    <name type="scientific">Erythroxylum novogranatense</name>
    <dbReference type="NCBI Taxonomy" id="1862640"/>
    <lineage>
        <taxon>Eukaryota</taxon>
        <taxon>Viridiplantae</taxon>
        <taxon>Streptophyta</taxon>
        <taxon>Embryophyta</taxon>
        <taxon>Tracheophyta</taxon>
        <taxon>Spermatophyta</taxon>
        <taxon>Magnoliopsida</taxon>
        <taxon>eudicotyledons</taxon>
        <taxon>Gunneridae</taxon>
        <taxon>Pentapetalae</taxon>
        <taxon>rosids</taxon>
        <taxon>fabids</taxon>
        <taxon>Malpighiales</taxon>
        <taxon>Erythroxylaceae</taxon>
        <taxon>Erythroxylum</taxon>
    </lineage>
</organism>
<comment type="caution">
    <text evidence="7">The sequence shown here is derived from an EMBL/GenBank/DDBJ whole genome shotgun (WGS) entry which is preliminary data.</text>
</comment>
<dbReference type="Gene3D" id="3.30.70.100">
    <property type="match status" value="2"/>
</dbReference>
<keyword evidence="3" id="KW-0449">Lipoprotein</keyword>
<dbReference type="SUPFAM" id="SSF55008">
    <property type="entry name" value="HMA, heavy metal-associated domain"/>
    <property type="match status" value="2"/>
</dbReference>
<feature type="domain" description="HMA" evidence="6">
    <location>
        <begin position="95"/>
        <end position="159"/>
    </location>
</feature>
<dbReference type="Pfam" id="PF00403">
    <property type="entry name" value="HMA"/>
    <property type="match status" value="2"/>
</dbReference>
<dbReference type="InterPro" id="IPR036163">
    <property type="entry name" value="HMA_dom_sf"/>
</dbReference>
<evidence type="ECO:0000256" key="3">
    <source>
        <dbReference type="ARBA" id="ARBA00023289"/>
    </source>
</evidence>
<evidence type="ECO:0000259" key="6">
    <source>
        <dbReference type="PROSITE" id="PS50846"/>
    </source>
</evidence>